<evidence type="ECO:0000313" key="2">
    <source>
        <dbReference type="Proteomes" id="UP001056120"/>
    </source>
</evidence>
<organism evidence="1 2">
    <name type="scientific">Smallanthus sonchifolius</name>
    <dbReference type="NCBI Taxonomy" id="185202"/>
    <lineage>
        <taxon>Eukaryota</taxon>
        <taxon>Viridiplantae</taxon>
        <taxon>Streptophyta</taxon>
        <taxon>Embryophyta</taxon>
        <taxon>Tracheophyta</taxon>
        <taxon>Spermatophyta</taxon>
        <taxon>Magnoliopsida</taxon>
        <taxon>eudicotyledons</taxon>
        <taxon>Gunneridae</taxon>
        <taxon>Pentapetalae</taxon>
        <taxon>asterids</taxon>
        <taxon>campanulids</taxon>
        <taxon>Asterales</taxon>
        <taxon>Asteraceae</taxon>
        <taxon>Asteroideae</taxon>
        <taxon>Heliantheae alliance</taxon>
        <taxon>Millerieae</taxon>
        <taxon>Smallanthus</taxon>
    </lineage>
</organism>
<dbReference type="EMBL" id="CM042027">
    <property type="protein sequence ID" value="KAI3802870.1"/>
    <property type="molecule type" value="Genomic_DNA"/>
</dbReference>
<name>A0ACB9I5U8_9ASTR</name>
<accession>A0ACB9I5U8</accession>
<proteinExistence type="predicted"/>
<dbReference type="Proteomes" id="UP001056120">
    <property type="component" value="Linkage Group LG10"/>
</dbReference>
<protein>
    <submittedName>
        <fullName evidence="1">Uncharacterized protein</fullName>
    </submittedName>
</protein>
<keyword evidence="2" id="KW-1185">Reference proteome</keyword>
<gene>
    <name evidence="1" type="ORF">L1987_31015</name>
</gene>
<reference evidence="1 2" key="2">
    <citation type="journal article" date="2022" name="Mol. Ecol. Resour.">
        <title>The genomes of chicory, endive, great burdock and yacon provide insights into Asteraceae paleo-polyploidization history and plant inulin production.</title>
        <authorList>
            <person name="Fan W."/>
            <person name="Wang S."/>
            <person name="Wang H."/>
            <person name="Wang A."/>
            <person name="Jiang F."/>
            <person name="Liu H."/>
            <person name="Zhao H."/>
            <person name="Xu D."/>
            <person name="Zhang Y."/>
        </authorList>
    </citation>
    <scope>NUCLEOTIDE SEQUENCE [LARGE SCALE GENOMIC DNA]</scope>
    <source>
        <strain evidence="2">cv. Yunnan</strain>
        <tissue evidence="1">Leaves</tissue>
    </source>
</reference>
<sequence length="122" mass="14015">MDSSSSSLYPPPAVPMKLHFENREKLLKHLRENLYSSSRPLHGFVLLQGGHEQTRYCTDHEDLFRQESYFAYLFGVREPGFYGAIDVATGKSILFAPRLPAEYAVWMGEIKSSSYFEGIEKF</sequence>
<comment type="caution">
    <text evidence="1">The sequence shown here is derived from an EMBL/GenBank/DDBJ whole genome shotgun (WGS) entry which is preliminary data.</text>
</comment>
<evidence type="ECO:0000313" key="1">
    <source>
        <dbReference type="EMBL" id="KAI3802870.1"/>
    </source>
</evidence>
<reference evidence="2" key="1">
    <citation type="journal article" date="2022" name="Mol. Ecol. Resour.">
        <title>The genomes of chicory, endive, great burdock and yacon provide insights into Asteraceae palaeo-polyploidization history and plant inulin production.</title>
        <authorList>
            <person name="Fan W."/>
            <person name="Wang S."/>
            <person name="Wang H."/>
            <person name="Wang A."/>
            <person name="Jiang F."/>
            <person name="Liu H."/>
            <person name="Zhao H."/>
            <person name="Xu D."/>
            <person name="Zhang Y."/>
        </authorList>
    </citation>
    <scope>NUCLEOTIDE SEQUENCE [LARGE SCALE GENOMIC DNA]</scope>
    <source>
        <strain evidence="2">cv. Yunnan</strain>
    </source>
</reference>